<gene>
    <name evidence="1" type="ORF">AWB67_00247</name>
</gene>
<evidence type="ECO:0000313" key="1">
    <source>
        <dbReference type="EMBL" id="SAL13527.1"/>
    </source>
</evidence>
<dbReference type="InterPro" id="IPR036663">
    <property type="entry name" value="Fumarylacetoacetase_C_sf"/>
</dbReference>
<dbReference type="OrthoDB" id="8961539at2"/>
<evidence type="ECO:0000313" key="2">
    <source>
        <dbReference type="Proteomes" id="UP000054925"/>
    </source>
</evidence>
<reference evidence="1" key="1">
    <citation type="submission" date="2016-01" db="EMBL/GenBank/DDBJ databases">
        <authorList>
            <person name="Peeters C."/>
        </authorList>
    </citation>
    <scope>NUCLEOTIDE SEQUENCE [LARGE SCALE GENOMIC DNA]</scope>
    <source>
        <strain evidence="1">LMG 22937</strain>
    </source>
</reference>
<comment type="caution">
    <text evidence="1">The sequence shown here is derived from an EMBL/GenBank/DDBJ whole genome shotgun (WGS) entry which is preliminary data.</text>
</comment>
<dbReference type="GO" id="GO:0005737">
    <property type="term" value="C:cytoplasm"/>
    <property type="evidence" value="ECO:0007669"/>
    <property type="project" value="TreeGrafter"/>
</dbReference>
<dbReference type="GO" id="GO:0008684">
    <property type="term" value="F:2-oxopent-4-enoate hydratase activity"/>
    <property type="evidence" value="ECO:0007669"/>
    <property type="project" value="TreeGrafter"/>
</dbReference>
<dbReference type="PANTHER" id="PTHR30143:SF0">
    <property type="entry name" value="2-KETO-4-PENTENOATE HYDRATASE"/>
    <property type="match status" value="1"/>
</dbReference>
<dbReference type="Gene3D" id="3.90.850.10">
    <property type="entry name" value="Fumarylacetoacetase-like, C-terminal domain"/>
    <property type="match status" value="1"/>
</dbReference>
<protein>
    <submittedName>
        <fullName evidence="1">4-oxalocrotonate decarboxylase</fullName>
    </submittedName>
</protein>
<keyword evidence="2" id="KW-1185">Reference proteome</keyword>
<dbReference type="InterPro" id="IPR050772">
    <property type="entry name" value="Hydratase-Decarb/MhpD_sf"/>
</dbReference>
<name>A0A158F110_9BURK</name>
<sequence length="266" mass="28612">MTPETVLAHHDAAALWPAADRQGRSTTDVASAYQDALAVRALRETRGERAVGYKIGFTNRTIWERYGVFAPIWGPVWDSTLTQCDGSGVVDLAGTSQPRLEPEIVFGIAATPPAEPSLEDVFACIDWLAPGFEVVQTHCAHWKFTAAETVVDGALHARLLVGPRTPVRRIAASGSALDAALAAAHVRLYHGDALIDEGVGANVLDGPLHALLHFVREMQRCPGAPALKAGDVVTTGTWTDAWPIEPGQTWRSERDAPFAPLTITLR</sequence>
<proteinExistence type="predicted"/>
<dbReference type="SUPFAM" id="SSF56529">
    <property type="entry name" value="FAH"/>
    <property type="match status" value="1"/>
</dbReference>
<dbReference type="PANTHER" id="PTHR30143">
    <property type="entry name" value="ACID HYDRATASE"/>
    <property type="match status" value="1"/>
</dbReference>
<dbReference type="EMBL" id="FCOL02000001">
    <property type="protein sequence ID" value="SAL13527.1"/>
    <property type="molecule type" value="Genomic_DNA"/>
</dbReference>
<dbReference type="AlphaFoldDB" id="A0A158F110"/>
<dbReference type="Proteomes" id="UP000054925">
    <property type="component" value="Unassembled WGS sequence"/>
</dbReference>
<dbReference type="RefSeq" id="WP_087654395.1">
    <property type="nucleotide sequence ID" value="NZ_FCOL02000001.1"/>
</dbReference>
<accession>A0A158F110</accession>
<organism evidence="1 2">
    <name type="scientific">Caballeronia terrestris</name>
    <dbReference type="NCBI Taxonomy" id="1226301"/>
    <lineage>
        <taxon>Bacteria</taxon>
        <taxon>Pseudomonadati</taxon>
        <taxon>Pseudomonadota</taxon>
        <taxon>Betaproteobacteria</taxon>
        <taxon>Burkholderiales</taxon>
        <taxon>Burkholderiaceae</taxon>
        <taxon>Caballeronia</taxon>
    </lineage>
</organism>